<dbReference type="AlphaFoldDB" id="A0A448WB79"/>
<dbReference type="EMBL" id="CAAALY010001858">
    <property type="protein sequence ID" value="VEL07485.1"/>
    <property type="molecule type" value="Genomic_DNA"/>
</dbReference>
<sequence>MVDARFPCSGHCWTLEISITFGGFTPKPACALSTAAVLCPQRDLRKFLAPQPATLPLDRHTGKQMNRPSVLDFSPILRRFRPLHPRSYDVQAALGKASRLDGRDFMRRAVQAEQKSHRKCSHFVGLHDWCMKVAKKLLSCSQDGQAYKKPPNTLQHNLTGKKLLNAWKAIPADKAVTRWLFYTKQLSSSPDAATMGRAVRLRVPVVPLPFHELAHCLGT</sequence>
<organism evidence="1 2">
    <name type="scientific">Protopolystoma xenopodis</name>
    <dbReference type="NCBI Taxonomy" id="117903"/>
    <lineage>
        <taxon>Eukaryota</taxon>
        <taxon>Metazoa</taxon>
        <taxon>Spiralia</taxon>
        <taxon>Lophotrochozoa</taxon>
        <taxon>Platyhelminthes</taxon>
        <taxon>Monogenea</taxon>
        <taxon>Polyopisthocotylea</taxon>
        <taxon>Polystomatidea</taxon>
        <taxon>Polystomatidae</taxon>
        <taxon>Protopolystoma</taxon>
    </lineage>
</organism>
<evidence type="ECO:0000313" key="1">
    <source>
        <dbReference type="EMBL" id="VEL07485.1"/>
    </source>
</evidence>
<dbReference type="Proteomes" id="UP000784294">
    <property type="component" value="Unassembled WGS sequence"/>
</dbReference>
<comment type="caution">
    <text evidence="1">The sequence shown here is derived from an EMBL/GenBank/DDBJ whole genome shotgun (WGS) entry which is preliminary data.</text>
</comment>
<reference evidence="1" key="1">
    <citation type="submission" date="2018-11" db="EMBL/GenBank/DDBJ databases">
        <authorList>
            <consortium name="Pathogen Informatics"/>
        </authorList>
    </citation>
    <scope>NUCLEOTIDE SEQUENCE</scope>
</reference>
<proteinExistence type="predicted"/>
<evidence type="ECO:0000313" key="2">
    <source>
        <dbReference type="Proteomes" id="UP000784294"/>
    </source>
</evidence>
<keyword evidence="2" id="KW-1185">Reference proteome</keyword>
<accession>A0A448WB79</accession>
<name>A0A448WB79_9PLAT</name>
<gene>
    <name evidence="1" type="ORF">PXEA_LOCUS925</name>
</gene>
<protein>
    <submittedName>
        <fullName evidence="1">Uncharacterized protein</fullName>
    </submittedName>
</protein>